<comment type="caution">
    <text evidence="5">The sequence shown here is derived from an EMBL/GenBank/DDBJ whole genome shotgun (WGS) entry which is preliminary data.</text>
</comment>
<dbReference type="Gene3D" id="2.30.30.100">
    <property type="match status" value="1"/>
</dbReference>
<evidence type="ECO:0000259" key="4">
    <source>
        <dbReference type="PROSITE" id="PS51733"/>
    </source>
</evidence>
<dbReference type="AlphaFoldDB" id="X1NBE8"/>
<gene>
    <name evidence="5" type="ORF">S06H3_29824</name>
</gene>
<dbReference type="InterPro" id="IPR045864">
    <property type="entry name" value="aa-tRNA-synth_II/BPL/LPL"/>
</dbReference>
<keyword evidence="3" id="KW-0067">ATP-binding</keyword>
<reference evidence="5" key="1">
    <citation type="journal article" date="2014" name="Front. Microbiol.">
        <title>High frequency of phylogenetically diverse reductive dehalogenase-homologous genes in deep subseafloor sedimentary metagenomes.</title>
        <authorList>
            <person name="Kawai M."/>
            <person name="Futagami T."/>
            <person name="Toyoda A."/>
            <person name="Takaki Y."/>
            <person name="Nishi S."/>
            <person name="Hori S."/>
            <person name="Arai W."/>
            <person name="Tsubouchi T."/>
            <person name="Morono Y."/>
            <person name="Uchiyama I."/>
            <person name="Ito T."/>
            <person name="Fujiyama A."/>
            <person name="Inagaki F."/>
            <person name="Takami H."/>
        </authorList>
    </citation>
    <scope>NUCLEOTIDE SEQUENCE</scope>
    <source>
        <strain evidence="5">Expedition CK06-06</strain>
    </source>
</reference>
<protein>
    <recommendedName>
        <fullName evidence="4">BPL/LPL catalytic domain-containing protein</fullName>
    </recommendedName>
</protein>
<dbReference type="GO" id="GO:0005524">
    <property type="term" value="F:ATP binding"/>
    <property type="evidence" value="ECO:0007669"/>
    <property type="project" value="UniProtKB-KW"/>
</dbReference>
<accession>X1NBE8</accession>
<dbReference type="InterPro" id="IPR003142">
    <property type="entry name" value="BPL_C"/>
</dbReference>
<proteinExistence type="predicted"/>
<dbReference type="NCBIfam" id="TIGR00121">
    <property type="entry name" value="birA_ligase"/>
    <property type="match status" value="1"/>
</dbReference>
<evidence type="ECO:0000256" key="2">
    <source>
        <dbReference type="ARBA" id="ARBA00022741"/>
    </source>
</evidence>
<sequence>EAIRRTSGLSVQVKWPNDIVAHGAKLGGFLTELGLRGRQLDYVVVGMGLNVNLDISALPAWPTPPTSLSAVVGHPVSRLELLVAILEEIETRYYKMCAGWSPHQEWREHLATLGQPVRVTCLQGSIEGVAEDVDQDGALLVRTGDGELRRVLADDVTLRGHPPLRRTPPTPG</sequence>
<dbReference type="InterPro" id="IPR004143">
    <property type="entry name" value="BPL_LPL_catalytic"/>
</dbReference>
<dbReference type="PANTHER" id="PTHR12835:SF5">
    <property type="entry name" value="BIOTIN--PROTEIN LIGASE"/>
    <property type="match status" value="1"/>
</dbReference>
<dbReference type="InterPro" id="IPR008988">
    <property type="entry name" value="Transcriptional_repressor_C"/>
</dbReference>
<feature type="non-terminal residue" evidence="5">
    <location>
        <position position="1"/>
    </location>
</feature>
<name>X1NBE8_9ZZZZ</name>
<evidence type="ECO:0000313" key="5">
    <source>
        <dbReference type="EMBL" id="GAI24165.1"/>
    </source>
</evidence>
<dbReference type="GO" id="GO:0005737">
    <property type="term" value="C:cytoplasm"/>
    <property type="evidence" value="ECO:0007669"/>
    <property type="project" value="TreeGrafter"/>
</dbReference>
<dbReference type="GO" id="GO:0004077">
    <property type="term" value="F:biotin--[biotin carboxyl-carrier protein] ligase activity"/>
    <property type="evidence" value="ECO:0007669"/>
    <property type="project" value="InterPro"/>
</dbReference>
<dbReference type="Pfam" id="PF03099">
    <property type="entry name" value="BPL_LplA_LipB"/>
    <property type="match status" value="1"/>
</dbReference>
<dbReference type="Pfam" id="PF02237">
    <property type="entry name" value="BPL_C"/>
    <property type="match status" value="1"/>
</dbReference>
<keyword evidence="2" id="KW-0547">Nucleotide-binding</keyword>
<keyword evidence="1" id="KW-0436">Ligase</keyword>
<dbReference type="PROSITE" id="PS51733">
    <property type="entry name" value="BPL_LPL_CATALYTIC"/>
    <property type="match status" value="1"/>
</dbReference>
<dbReference type="Gene3D" id="3.30.930.10">
    <property type="entry name" value="Bira Bifunctional Protein, Domain 2"/>
    <property type="match status" value="1"/>
</dbReference>
<evidence type="ECO:0000256" key="3">
    <source>
        <dbReference type="ARBA" id="ARBA00022840"/>
    </source>
</evidence>
<dbReference type="SUPFAM" id="SSF50037">
    <property type="entry name" value="C-terminal domain of transcriptional repressors"/>
    <property type="match status" value="1"/>
</dbReference>
<dbReference type="EMBL" id="BARV01017508">
    <property type="protein sequence ID" value="GAI24165.1"/>
    <property type="molecule type" value="Genomic_DNA"/>
</dbReference>
<feature type="domain" description="BPL/LPL catalytic" evidence="4">
    <location>
        <begin position="1"/>
        <end position="97"/>
    </location>
</feature>
<dbReference type="InterPro" id="IPR004408">
    <property type="entry name" value="Biotin_CoA_COase_ligase"/>
</dbReference>
<dbReference type="PANTHER" id="PTHR12835">
    <property type="entry name" value="BIOTIN PROTEIN LIGASE"/>
    <property type="match status" value="1"/>
</dbReference>
<dbReference type="SUPFAM" id="SSF55681">
    <property type="entry name" value="Class II aaRS and biotin synthetases"/>
    <property type="match status" value="1"/>
</dbReference>
<evidence type="ECO:0000256" key="1">
    <source>
        <dbReference type="ARBA" id="ARBA00022598"/>
    </source>
</evidence>
<organism evidence="5">
    <name type="scientific">marine sediment metagenome</name>
    <dbReference type="NCBI Taxonomy" id="412755"/>
    <lineage>
        <taxon>unclassified sequences</taxon>
        <taxon>metagenomes</taxon>
        <taxon>ecological metagenomes</taxon>
    </lineage>
</organism>